<feature type="compositionally biased region" description="Basic residues" evidence="1">
    <location>
        <begin position="15"/>
        <end position="24"/>
    </location>
</feature>
<evidence type="ECO:0000256" key="1">
    <source>
        <dbReference type="SAM" id="MobiDB-lite"/>
    </source>
</evidence>
<feature type="region of interest" description="Disordered" evidence="1">
    <location>
        <begin position="1"/>
        <end position="97"/>
    </location>
</feature>
<proteinExistence type="predicted"/>
<evidence type="ECO:0000313" key="2">
    <source>
        <dbReference type="EMBL" id="GAA1015371.1"/>
    </source>
</evidence>
<organism evidence="2 3">
    <name type="scientific">Streptomyces thermogriseus</name>
    <dbReference type="NCBI Taxonomy" id="75292"/>
    <lineage>
        <taxon>Bacteria</taxon>
        <taxon>Bacillati</taxon>
        <taxon>Actinomycetota</taxon>
        <taxon>Actinomycetes</taxon>
        <taxon>Kitasatosporales</taxon>
        <taxon>Streptomycetaceae</taxon>
        <taxon>Streptomyces</taxon>
    </lineage>
</organism>
<dbReference type="Proteomes" id="UP001501072">
    <property type="component" value="Unassembled WGS sequence"/>
</dbReference>
<name>A0ABN1T4X1_9ACTN</name>
<reference evidence="2 3" key="1">
    <citation type="journal article" date="2019" name="Int. J. Syst. Evol. Microbiol.">
        <title>The Global Catalogue of Microorganisms (GCM) 10K type strain sequencing project: providing services to taxonomists for standard genome sequencing and annotation.</title>
        <authorList>
            <consortium name="The Broad Institute Genomics Platform"/>
            <consortium name="The Broad Institute Genome Sequencing Center for Infectious Disease"/>
            <person name="Wu L."/>
            <person name="Ma J."/>
        </authorList>
    </citation>
    <scope>NUCLEOTIDE SEQUENCE [LARGE SCALE GENOMIC DNA]</scope>
    <source>
        <strain evidence="2 3">JCM 11269</strain>
    </source>
</reference>
<dbReference type="EMBL" id="BAAAHU010000063">
    <property type="protein sequence ID" value="GAA1015371.1"/>
    <property type="molecule type" value="Genomic_DNA"/>
</dbReference>
<sequence length="173" mass="18139">MTAGPRRPSGDRPPRPRRLRRPGRPRTPPRPARPRAAAPAAPGLSLRPGSEEPAVPGRHPASSPPPPPPHRAARTDASPAPGRSGGTPTAAGHGPYGKEYAMIQQIVHETSDTVDATAPAGLTQALAVAKDLHGPARRSSDAVAFPELMGLRIPAGRPHRYKVPLRRLTAMAA</sequence>
<feature type="compositionally biased region" description="Low complexity" evidence="1">
    <location>
        <begin position="34"/>
        <end position="48"/>
    </location>
</feature>
<keyword evidence="3" id="KW-1185">Reference proteome</keyword>
<evidence type="ECO:0000313" key="3">
    <source>
        <dbReference type="Proteomes" id="UP001501072"/>
    </source>
</evidence>
<gene>
    <name evidence="2" type="ORF">GCM10009564_47630</name>
</gene>
<accession>A0ABN1T4X1</accession>
<comment type="caution">
    <text evidence="2">The sequence shown here is derived from an EMBL/GenBank/DDBJ whole genome shotgun (WGS) entry which is preliminary data.</text>
</comment>
<protein>
    <submittedName>
        <fullName evidence="2">Uncharacterized protein</fullName>
    </submittedName>
</protein>